<accession>A0A5J9WUW5</accession>
<feature type="transmembrane region" description="Helical" evidence="1">
    <location>
        <begin position="68"/>
        <end position="90"/>
    </location>
</feature>
<comment type="caution">
    <text evidence="2">The sequence shown here is derived from an EMBL/GenBank/DDBJ whole genome shotgun (WGS) entry which is preliminary data.</text>
</comment>
<dbReference type="EMBL" id="RWGY01000002">
    <property type="protein sequence ID" value="TVU51100.1"/>
    <property type="molecule type" value="Genomic_DNA"/>
</dbReference>
<dbReference type="AlphaFoldDB" id="A0A5J9WUW5"/>
<evidence type="ECO:0000313" key="2">
    <source>
        <dbReference type="EMBL" id="TVU51100.1"/>
    </source>
</evidence>
<reference evidence="2 3" key="1">
    <citation type="journal article" date="2019" name="Sci. Rep.">
        <title>A high-quality genome of Eragrostis curvula grass provides insights into Poaceae evolution and supports new strategies to enhance forage quality.</title>
        <authorList>
            <person name="Carballo J."/>
            <person name="Santos B.A.C.M."/>
            <person name="Zappacosta D."/>
            <person name="Garbus I."/>
            <person name="Selva J.P."/>
            <person name="Gallo C.A."/>
            <person name="Diaz A."/>
            <person name="Albertini E."/>
            <person name="Caccamo M."/>
            <person name="Echenique V."/>
        </authorList>
    </citation>
    <scope>NUCLEOTIDE SEQUENCE [LARGE SCALE GENOMIC DNA]</scope>
    <source>
        <strain evidence="3">cv. Victoria</strain>
        <tissue evidence="2">Leaf</tissue>
    </source>
</reference>
<keyword evidence="3" id="KW-1185">Reference proteome</keyword>
<evidence type="ECO:0000313" key="3">
    <source>
        <dbReference type="Proteomes" id="UP000324897"/>
    </source>
</evidence>
<evidence type="ECO:0000256" key="1">
    <source>
        <dbReference type="SAM" id="Phobius"/>
    </source>
</evidence>
<gene>
    <name evidence="2" type="ORF">EJB05_02507</name>
</gene>
<feature type="transmembrane region" description="Helical" evidence="1">
    <location>
        <begin position="35"/>
        <end position="56"/>
    </location>
</feature>
<name>A0A5J9WUW5_9POAL</name>
<dbReference type="Proteomes" id="UP000324897">
    <property type="component" value="Chromosome 6"/>
</dbReference>
<sequence>MGNQEDILCSLLEAGRPAAADAARRKRRHYAIRDAIRGFFVGCGLVITVFTLAISLPYRSGFSYSEVVVVLVLGLLLSVLVGFMGFVVTLEWDRRPH</sequence>
<keyword evidence="1" id="KW-0472">Membrane</keyword>
<keyword evidence="1" id="KW-1133">Transmembrane helix</keyword>
<keyword evidence="1" id="KW-0812">Transmembrane</keyword>
<proteinExistence type="predicted"/>
<organism evidence="2 3">
    <name type="scientific">Eragrostis curvula</name>
    <name type="common">weeping love grass</name>
    <dbReference type="NCBI Taxonomy" id="38414"/>
    <lineage>
        <taxon>Eukaryota</taxon>
        <taxon>Viridiplantae</taxon>
        <taxon>Streptophyta</taxon>
        <taxon>Embryophyta</taxon>
        <taxon>Tracheophyta</taxon>
        <taxon>Spermatophyta</taxon>
        <taxon>Magnoliopsida</taxon>
        <taxon>Liliopsida</taxon>
        <taxon>Poales</taxon>
        <taxon>Poaceae</taxon>
        <taxon>PACMAD clade</taxon>
        <taxon>Chloridoideae</taxon>
        <taxon>Eragrostideae</taxon>
        <taxon>Eragrostidinae</taxon>
        <taxon>Eragrostis</taxon>
    </lineage>
</organism>
<protein>
    <submittedName>
        <fullName evidence="2">Uncharacterized protein</fullName>
    </submittedName>
</protein>
<dbReference type="Gramene" id="TVU51100">
    <property type="protein sequence ID" value="TVU51100"/>
    <property type="gene ID" value="EJB05_02507"/>
</dbReference>